<reference evidence="1 3" key="1">
    <citation type="submission" date="2016-10" db="EMBL/GenBank/DDBJ databases">
        <title>Draft genome sequences of four alkaliphilic bacteria belonging to the Anaerobacillus genus.</title>
        <authorList>
            <person name="Bassil N.M."/>
            <person name="Lloyd J.R."/>
        </authorList>
    </citation>
    <scope>NUCLEOTIDE SEQUENCE [LARGE SCALE GENOMIC DNA]</scope>
    <source>
        <strain evidence="1 3">NB2006</strain>
    </source>
</reference>
<dbReference type="RefSeq" id="WP_071315618.1">
    <property type="nucleotide sequence ID" value="NZ_CP063356.2"/>
</dbReference>
<dbReference type="InterPro" id="IPR036388">
    <property type="entry name" value="WH-like_DNA-bd_sf"/>
</dbReference>
<dbReference type="Gene3D" id="1.10.10.10">
    <property type="entry name" value="Winged helix-like DNA-binding domain superfamily/Winged helix DNA-binding domain"/>
    <property type="match status" value="1"/>
</dbReference>
<organism evidence="1 3">
    <name type="scientific">Anaerobacillus isosaccharinicus</name>
    <dbReference type="NCBI Taxonomy" id="1532552"/>
    <lineage>
        <taxon>Bacteria</taxon>
        <taxon>Bacillati</taxon>
        <taxon>Bacillota</taxon>
        <taxon>Bacilli</taxon>
        <taxon>Bacillales</taxon>
        <taxon>Bacillaceae</taxon>
        <taxon>Anaerobacillus</taxon>
    </lineage>
</organism>
<dbReference type="AlphaFoldDB" id="A0A1S2MGT3"/>
<dbReference type="OrthoDB" id="2942662at2"/>
<dbReference type="SUPFAM" id="SSF88659">
    <property type="entry name" value="Sigma3 and sigma4 domains of RNA polymerase sigma factors"/>
    <property type="match status" value="1"/>
</dbReference>
<evidence type="ECO:0000313" key="3">
    <source>
        <dbReference type="Proteomes" id="UP000180175"/>
    </source>
</evidence>
<accession>A0A1S2MGT3</accession>
<dbReference type="EMBL" id="LQXD01000004">
    <property type="protein sequence ID" value="OIJ23127.1"/>
    <property type="molecule type" value="Genomic_DNA"/>
</dbReference>
<protein>
    <recommendedName>
        <fullName evidence="4">RNA polymerase sigma-70 region 4 domain-containing protein</fullName>
    </recommendedName>
</protein>
<evidence type="ECO:0000313" key="1">
    <source>
        <dbReference type="EMBL" id="OIJ23127.1"/>
    </source>
</evidence>
<reference evidence="2 3" key="3">
    <citation type="journal article" date="2019" name="Int. J. Syst. Evol. Microbiol.">
        <title>Anaerobacillus isosaccharinicus sp. nov., an alkaliphilic bacterium which degrades isosaccharinic acid.</title>
        <authorList>
            <person name="Bassil N.M."/>
            <person name="Lloyd J.R."/>
        </authorList>
    </citation>
    <scope>NUCLEOTIDE SEQUENCE [LARGE SCALE GENOMIC DNA]</scope>
    <source>
        <strain evidence="2 3">NB2006</strain>
    </source>
</reference>
<proteinExistence type="predicted"/>
<dbReference type="EMBL" id="CP063356">
    <property type="protein sequence ID" value="QOY36976.1"/>
    <property type="molecule type" value="Genomic_DNA"/>
</dbReference>
<keyword evidence="3" id="KW-1185">Reference proteome</keyword>
<gene>
    <name evidence="2" type="ORF">AWH56_004830</name>
    <name evidence="1" type="ORF">AWH56_02155</name>
</gene>
<dbReference type="KEGG" id="aia:AWH56_004830"/>
<reference evidence="2 3" key="2">
    <citation type="journal article" date="2017" name="Genome Announc.">
        <title>Draft Genome Sequences of Four Alkaliphilic Bacteria Belonging to the Anaerobacillus Genus.</title>
        <authorList>
            <person name="Bassil N.M."/>
            <person name="Lloyd J.R."/>
        </authorList>
    </citation>
    <scope>NUCLEOTIDE SEQUENCE [LARGE SCALE GENOMIC DNA]</scope>
    <source>
        <strain evidence="2 3">NB2006</strain>
    </source>
</reference>
<evidence type="ECO:0008006" key="4">
    <source>
        <dbReference type="Google" id="ProtNLM"/>
    </source>
</evidence>
<name>A0A1S2MGT3_9BACI</name>
<dbReference type="Proteomes" id="UP000180175">
    <property type="component" value="Chromosome"/>
</dbReference>
<dbReference type="InterPro" id="IPR013324">
    <property type="entry name" value="RNA_pol_sigma_r3/r4-like"/>
</dbReference>
<sequence>MIKTSISSEDSILFLEMTGWLESPNYKQKLYRRLPYVKILKDFKSDERKKFISIYNDMKYLLLDKEIDILDRLYGVNNEKCSSLREIGEWLGVGPGRVRQIRNKAETKMCREIKRRIVKAEELE</sequence>
<evidence type="ECO:0000313" key="2">
    <source>
        <dbReference type="EMBL" id="QOY36976.1"/>
    </source>
</evidence>
<reference evidence="2" key="4">
    <citation type="submission" date="2020-10" db="EMBL/GenBank/DDBJ databases">
        <authorList>
            <person name="Bassil N.M."/>
            <person name="Lloyd J.R."/>
        </authorList>
    </citation>
    <scope>NUCLEOTIDE SEQUENCE</scope>
    <source>
        <strain evidence="2">NB2006</strain>
    </source>
</reference>